<protein>
    <submittedName>
        <fullName evidence="1">Uncharacterized protein</fullName>
    </submittedName>
</protein>
<accession>A0A0E9RMI5</accession>
<dbReference type="AlphaFoldDB" id="A0A0E9RMI5"/>
<reference evidence="1" key="2">
    <citation type="journal article" date="2015" name="Fish Shellfish Immunol.">
        <title>Early steps in the European eel (Anguilla anguilla)-Vibrio vulnificus interaction in the gills: Role of the RtxA13 toxin.</title>
        <authorList>
            <person name="Callol A."/>
            <person name="Pajuelo D."/>
            <person name="Ebbesson L."/>
            <person name="Teles M."/>
            <person name="MacKenzie S."/>
            <person name="Amaro C."/>
        </authorList>
    </citation>
    <scope>NUCLEOTIDE SEQUENCE</scope>
</reference>
<sequence>MDDIPLRKMQFQVKLYSSMLPLIKKSQECKGS</sequence>
<evidence type="ECO:0000313" key="1">
    <source>
        <dbReference type="EMBL" id="JAH30037.1"/>
    </source>
</evidence>
<organism evidence="1">
    <name type="scientific">Anguilla anguilla</name>
    <name type="common">European freshwater eel</name>
    <name type="synonym">Muraena anguilla</name>
    <dbReference type="NCBI Taxonomy" id="7936"/>
    <lineage>
        <taxon>Eukaryota</taxon>
        <taxon>Metazoa</taxon>
        <taxon>Chordata</taxon>
        <taxon>Craniata</taxon>
        <taxon>Vertebrata</taxon>
        <taxon>Euteleostomi</taxon>
        <taxon>Actinopterygii</taxon>
        <taxon>Neopterygii</taxon>
        <taxon>Teleostei</taxon>
        <taxon>Anguilliformes</taxon>
        <taxon>Anguillidae</taxon>
        <taxon>Anguilla</taxon>
    </lineage>
</organism>
<dbReference type="EMBL" id="GBXM01078540">
    <property type="protein sequence ID" value="JAH30037.1"/>
    <property type="molecule type" value="Transcribed_RNA"/>
</dbReference>
<proteinExistence type="predicted"/>
<reference evidence="1" key="1">
    <citation type="submission" date="2014-11" db="EMBL/GenBank/DDBJ databases">
        <authorList>
            <person name="Amaro Gonzalez C."/>
        </authorList>
    </citation>
    <scope>NUCLEOTIDE SEQUENCE</scope>
</reference>
<name>A0A0E9RMI5_ANGAN</name>